<feature type="non-terminal residue" evidence="1">
    <location>
        <position position="66"/>
    </location>
</feature>
<accession>A0A4S8KRF4</accession>
<keyword evidence="2" id="KW-1185">Reference proteome</keyword>
<dbReference type="AlphaFoldDB" id="A0A4S8KRF4"/>
<name>A0A4S8KRF4_DENBC</name>
<gene>
    <name evidence="1" type="ORF">K435DRAFT_555315</name>
</gene>
<evidence type="ECO:0000313" key="1">
    <source>
        <dbReference type="EMBL" id="THU78201.1"/>
    </source>
</evidence>
<organism evidence="1 2">
    <name type="scientific">Dendrothele bispora (strain CBS 962.96)</name>
    <dbReference type="NCBI Taxonomy" id="1314807"/>
    <lineage>
        <taxon>Eukaryota</taxon>
        <taxon>Fungi</taxon>
        <taxon>Dikarya</taxon>
        <taxon>Basidiomycota</taxon>
        <taxon>Agaricomycotina</taxon>
        <taxon>Agaricomycetes</taxon>
        <taxon>Agaricomycetidae</taxon>
        <taxon>Agaricales</taxon>
        <taxon>Agaricales incertae sedis</taxon>
        <taxon>Dendrothele</taxon>
    </lineage>
</organism>
<sequence>HQRLLKRHTGVYLAEQFFCVLKEFGIQDKVILAIAGDNAENNTAMIKHLQWLFPQFKGLEAQVRCF</sequence>
<dbReference type="Proteomes" id="UP000297245">
    <property type="component" value="Unassembled WGS sequence"/>
</dbReference>
<dbReference type="EMBL" id="ML180243">
    <property type="protein sequence ID" value="THU78201.1"/>
    <property type="molecule type" value="Genomic_DNA"/>
</dbReference>
<feature type="non-terminal residue" evidence="1">
    <location>
        <position position="1"/>
    </location>
</feature>
<proteinExistence type="predicted"/>
<protein>
    <submittedName>
        <fullName evidence="1">Uncharacterized protein</fullName>
    </submittedName>
</protein>
<dbReference type="OrthoDB" id="2677917at2759"/>
<evidence type="ECO:0000313" key="2">
    <source>
        <dbReference type="Proteomes" id="UP000297245"/>
    </source>
</evidence>
<reference evidence="1 2" key="1">
    <citation type="journal article" date="2019" name="Nat. Ecol. Evol.">
        <title>Megaphylogeny resolves global patterns of mushroom evolution.</title>
        <authorList>
            <person name="Varga T."/>
            <person name="Krizsan K."/>
            <person name="Foldi C."/>
            <person name="Dima B."/>
            <person name="Sanchez-Garcia M."/>
            <person name="Sanchez-Ramirez S."/>
            <person name="Szollosi G.J."/>
            <person name="Szarkandi J.G."/>
            <person name="Papp V."/>
            <person name="Albert L."/>
            <person name="Andreopoulos W."/>
            <person name="Angelini C."/>
            <person name="Antonin V."/>
            <person name="Barry K.W."/>
            <person name="Bougher N.L."/>
            <person name="Buchanan P."/>
            <person name="Buyck B."/>
            <person name="Bense V."/>
            <person name="Catcheside P."/>
            <person name="Chovatia M."/>
            <person name="Cooper J."/>
            <person name="Damon W."/>
            <person name="Desjardin D."/>
            <person name="Finy P."/>
            <person name="Geml J."/>
            <person name="Haridas S."/>
            <person name="Hughes K."/>
            <person name="Justo A."/>
            <person name="Karasinski D."/>
            <person name="Kautmanova I."/>
            <person name="Kiss B."/>
            <person name="Kocsube S."/>
            <person name="Kotiranta H."/>
            <person name="LaButti K.M."/>
            <person name="Lechner B.E."/>
            <person name="Liimatainen K."/>
            <person name="Lipzen A."/>
            <person name="Lukacs Z."/>
            <person name="Mihaltcheva S."/>
            <person name="Morgado L.N."/>
            <person name="Niskanen T."/>
            <person name="Noordeloos M.E."/>
            <person name="Ohm R.A."/>
            <person name="Ortiz-Santana B."/>
            <person name="Ovrebo C."/>
            <person name="Racz N."/>
            <person name="Riley R."/>
            <person name="Savchenko A."/>
            <person name="Shiryaev A."/>
            <person name="Soop K."/>
            <person name="Spirin V."/>
            <person name="Szebenyi C."/>
            <person name="Tomsovsky M."/>
            <person name="Tulloss R.E."/>
            <person name="Uehling J."/>
            <person name="Grigoriev I.V."/>
            <person name="Vagvolgyi C."/>
            <person name="Papp T."/>
            <person name="Martin F.M."/>
            <person name="Miettinen O."/>
            <person name="Hibbett D.S."/>
            <person name="Nagy L.G."/>
        </authorList>
    </citation>
    <scope>NUCLEOTIDE SEQUENCE [LARGE SCALE GENOMIC DNA]</scope>
    <source>
        <strain evidence="1 2">CBS 962.96</strain>
    </source>
</reference>